<comment type="caution">
    <text evidence="2">The sequence shown here is derived from an EMBL/GenBank/DDBJ whole genome shotgun (WGS) entry which is preliminary data.</text>
</comment>
<feature type="domain" description="DUF397" evidence="1">
    <location>
        <begin position="4"/>
        <end position="53"/>
    </location>
</feature>
<protein>
    <submittedName>
        <fullName evidence="2">DUF397 domain-containing protein</fullName>
    </submittedName>
</protein>
<dbReference type="AlphaFoldDB" id="A0A9X3AF30"/>
<dbReference type="Proteomes" id="UP001141259">
    <property type="component" value="Unassembled WGS sequence"/>
</dbReference>
<evidence type="ECO:0000313" key="3">
    <source>
        <dbReference type="Proteomes" id="UP001141259"/>
    </source>
</evidence>
<keyword evidence="3" id="KW-1185">Reference proteome</keyword>
<organism evidence="2 3">
    <name type="scientific">Umezawaea endophytica</name>
    <dbReference type="NCBI Taxonomy" id="1654476"/>
    <lineage>
        <taxon>Bacteria</taxon>
        <taxon>Bacillati</taxon>
        <taxon>Actinomycetota</taxon>
        <taxon>Actinomycetes</taxon>
        <taxon>Pseudonocardiales</taxon>
        <taxon>Pseudonocardiaceae</taxon>
        <taxon>Umezawaea</taxon>
    </lineage>
</organism>
<gene>
    <name evidence="2" type="ORF">NZH93_15030</name>
</gene>
<accession>A0A9X3AF30</accession>
<evidence type="ECO:0000313" key="2">
    <source>
        <dbReference type="EMBL" id="MCS7478172.1"/>
    </source>
</evidence>
<dbReference type="RefSeq" id="WP_259623680.1">
    <property type="nucleotide sequence ID" value="NZ_JANYMP010000006.1"/>
</dbReference>
<reference evidence="2" key="1">
    <citation type="submission" date="2022-08" db="EMBL/GenBank/DDBJ databases">
        <authorList>
            <person name="Tistechok S."/>
            <person name="Samborskyy M."/>
            <person name="Roman I."/>
        </authorList>
    </citation>
    <scope>NUCLEOTIDE SEQUENCE</scope>
    <source>
        <strain evidence="2">DSM 103496</strain>
    </source>
</reference>
<sequence length="59" mass="6453">MPIRWKKSSRSGQESSCVELAHTGDAVRDSKNPAGPILRFDPARLAAFVDSARHGRFDG</sequence>
<dbReference type="EMBL" id="JANYMP010000006">
    <property type="protein sequence ID" value="MCS7478172.1"/>
    <property type="molecule type" value="Genomic_DNA"/>
</dbReference>
<dbReference type="Pfam" id="PF04149">
    <property type="entry name" value="DUF397"/>
    <property type="match status" value="1"/>
</dbReference>
<name>A0A9X3AF30_9PSEU</name>
<proteinExistence type="predicted"/>
<dbReference type="InterPro" id="IPR007278">
    <property type="entry name" value="DUF397"/>
</dbReference>
<evidence type="ECO:0000259" key="1">
    <source>
        <dbReference type="Pfam" id="PF04149"/>
    </source>
</evidence>